<proteinExistence type="predicted"/>
<evidence type="ECO:0000256" key="1">
    <source>
        <dbReference type="ARBA" id="ARBA00022614"/>
    </source>
</evidence>
<protein>
    <recommendedName>
        <fullName evidence="3">C-JID domain-containing protein</fullName>
    </recommendedName>
</protein>
<dbReference type="AlphaFoldDB" id="A0A0B2P122"/>
<evidence type="ECO:0000256" key="2">
    <source>
        <dbReference type="ARBA" id="ARBA00022737"/>
    </source>
</evidence>
<evidence type="ECO:0000259" key="3">
    <source>
        <dbReference type="Pfam" id="PF20160"/>
    </source>
</evidence>
<accession>A0A0B2P122</accession>
<reference evidence="4" key="1">
    <citation type="submission" date="2014-07" db="EMBL/GenBank/DDBJ databases">
        <title>Identification of a novel salt tolerance gene in wild soybean by whole-genome sequencing.</title>
        <authorList>
            <person name="Lam H.-M."/>
            <person name="Qi X."/>
            <person name="Li M.-W."/>
            <person name="Liu X."/>
            <person name="Xie M."/>
            <person name="Ni M."/>
            <person name="Xu X."/>
        </authorList>
    </citation>
    <scope>NUCLEOTIDE SEQUENCE [LARGE SCALE GENOMIC DNA]</scope>
    <source>
        <tissue evidence="4">Root</tissue>
    </source>
</reference>
<organism evidence="4">
    <name type="scientific">Glycine soja</name>
    <name type="common">Wild soybean</name>
    <dbReference type="NCBI Taxonomy" id="3848"/>
    <lineage>
        <taxon>Eukaryota</taxon>
        <taxon>Viridiplantae</taxon>
        <taxon>Streptophyta</taxon>
        <taxon>Embryophyta</taxon>
        <taxon>Tracheophyta</taxon>
        <taxon>Spermatophyta</taxon>
        <taxon>Magnoliopsida</taxon>
        <taxon>eudicotyledons</taxon>
        <taxon>Gunneridae</taxon>
        <taxon>Pentapetalae</taxon>
        <taxon>rosids</taxon>
        <taxon>fabids</taxon>
        <taxon>Fabales</taxon>
        <taxon>Fabaceae</taxon>
        <taxon>Papilionoideae</taxon>
        <taxon>50 kb inversion clade</taxon>
        <taxon>NPAAA clade</taxon>
        <taxon>indigoferoid/millettioid clade</taxon>
        <taxon>Phaseoleae</taxon>
        <taxon>Glycine</taxon>
        <taxon>Glycine subgen. Soja</taxon>
    </lineage>
</organism>
<name>A0A0B2P122_GLYSO</name>
<keyword evidence="1" id="KW-0433">Leucine-rich repeat</keyword>
<dbReference type="Pfam" id="PF20160">
    <property type="entry name" value="C-JID"/>
    <property type="match status" value="1"/>
</dbReference>
<gene>
    <name evidence="4" type="ORF">glysoja_044991</name>
</gene>
<evidence type="ECO:0000313" key="4">
    <source>
        <dbReference type="EMBL" id="KHN03076.1"/>
    </source>
</evidence>
<feature type="domain" description="C-JID" evidence="3">
    <location>
        <begin position="56"/>
        <end position="190"/>
    </location>
</feature>
<dbReference type="InterPro" id="IPR045344">
    <property type="entry name" value="C-JID"/>
</dbReference>
<keyword evidence="2" id="KW-0677">Repeat</keyword>
<sequence length="191" mass="22571">MERHKVIGYSKGCRAFEKALYKNQELTYSVVWYQAEHRYKCLERVTVCSNIQSIIAGSQIPRWFNNQHVGRRSLTSREATPLLQDFNICIGFACCAVFVLRDEMDTIEMDLLKVELYTVDISGFLEGDLIMNESDNMWLCYITRSRFLGLCRLHMLPYNDKLKLNFFIKNKRGFPIVVKKHGYRWVYEEDL</sequence>
<dbReference type="Proteomes" id="UP000053555">
    <property type="component" value="Unassembled WGS sequence"/>
</dbReference>
<dbReference type="EMBL" id="KN670035">
    <property type="protein sequence ID" value="KHN03076.1"/>
    <property type="molecule type" value="Genomic_DNA"/>
</dbReference>